<proteinExistence type="inferred from homology"/>
<dbReference type="GO" id="GO:0004519">
    <property type="term" value="F:endonuclease activity"/>
    <property type="evidence" value="ECO:0007669"/>
    <property type="project" value="InterPro"/>
</dbReference>
<dbReference type="EMBL" id="CP003697">
    <property type="protein sequence ID" value="AGF71267.1"/>
    <property type="molecule type" value="Genomic_DNA"/>
</dbReference>
<feature type="compositionally biased region" description="Low complexity" evidence="2">
    <location>
        <begin position="445"/>
        <end position="457"/>
    </location>
</feature>
<evidence type="ECO:0000259" key="3">
    <source>
        <dbReference type="SMART" id="SM00507"/>
    </source>
</evidence>
<dbReference type="AlphaFoldDB" id="M1NP34"/>
<dbReference type="CDD" id="cd00085">
    <property type="entry name" value="HNHc"/>
    <property type="match status" value="1"/>
</dbReference>
<evidence type="ECO:0000313" key="4">
    <source>
        <dbReference type="EMBL" id="AGF71267.1"/>
    </source>
</evidence>
<evidence type="ECO:0000256" key="2">
    <source>
        <dbReference type="SAM" id="MobiDB-lite"/>
    </source>
</evidence>
<feature type="compositionally biased region" description="Pro residues" evidence="2">
    <location>
        <begin position="458"/>
        <end position="472"/>
    </location>
</feature>
<dbReference type="GO" id="GO:0008270">
    <property type="term" value="F:zinc ion binding"/>
    <property type="evidence" value="ECO:0007669"/>
    <property type="project" value="InterPro"/>
</dbReference>
<protein>
    <recommendedName>
        <fullName evidence="3">HNH nuclease domain-containing protein</fullName>
    </recommendedName>
</protein>
<dbReference type="Gene3D" id="1.10.30.50">
    <property type="match status" value="1"/>
</dbReference>
<dbReference type="HOGENOM" id="CLU_030406_0_0_11"/>
<feature type="compositionally biased region" description="Basic and acidic residues" evidence="2">
    <location>
        <begin position="95"/>
        <end position="125"/>
    </location>
</feature>
<accession>M1NP34</accession>
<dbReference type="STRING" id="1121362.A605_01265"/>
<dbReference type="Pfam" id="PF02720">
    <property type="entry name" value="DUF222"/>
    <property type="match status" value="1"/>
</dbReference>
<feature type="region of interest" description="Disordered" evidence="2">
    <location>
        <begin position="73"/>
        <end position="125"/>
    </location>
</feature>
<feature type="region of interest" description="Disordered" evidence="2">
    <location>
        <begin position="422"/>
        <end position="484"/>
    </location>
</feature>
<keyword evidence="5" id="KW-1185">Reference proteome</keyword>
<dbReference type="KEGG" id="chn:A605_01265"/>
<dbReference type="InterPro" id="IPR003870">
    <property type="entry name" value="DUF222"/>
</dbReference>
<dbReference type="PATRIC" id="fig|1121362.3.peg.244"/>
<dbReference type="eggNOG" id="COG1403">
    <property type="taxonomic scope" value="Bacteria"/>
</dbReference>
<dbReference type="InterPro" id="IPR003615">
    <property type="entry name" value="HNH_nuc"/>
</dbReference>
<dbReference type="Proteomes" id="UP000011723">
    <property type="component" value="Chromosome"/>
</dbReference>
<evidence type="ECO:0000256" key="1">
    <source>
        <dbReference type="ARBA" id="ARBA00023450"/>
    </source>
</evidence>
<organism evidence="4 5">
    <name type="scientific">Corynebacterium halotolerans YIM 70093 = DSM 44683</name>
    <dbReference type="NCBI Taxonomy" id="1121362"/>
    <lineage>
        <taxon>Bacteria</taxon>
        <taxon>Bacillati</taxon>
        <taxon>Actinomycetota</taxon>
        <taxon>Actinomycetes</taxon>
        <taxon>Mycobacteriales</taxon>
        <taxon>Corynebacteriaceae</taxon>
        <taxon>Corynebacterium</taxon>
    </lineage>
</organism>
<evidence type="ECO:0000313" key="5">
    <source>
        <dbReference type="Proteomes" id="UP000011723"/>
    </source>
</evidence>
<dbReference type="GO" id="GO:0003676">
    <property type="term" value="F:nucleic acid binding"/>
    <property type="evidence" value="ECO:0007669"/>
    <property type="project" value="InterPro"/>
</dbReference>
<reference evidence="4 5" key="1">
    <citation type="journal article" date="2012" name="Stand. Genomic Sci.">
        <title>Genome sequence of the halotolerant bacterium Corynebacterium halotolerans type strain YIM 70093(T) (= DSM 44683(T)).</title>
        <authorList>
            <person name="Ruckert C."/>
            <person name="Albersmeier A."/>
            <person name="Al-Dilaimi A."/>
            <person name="Niehaus K."/>
            <person name="Szczepanowski R."/>
            <person name="Kalinowski J."/>
        </authorList>
    </citation>
    <scope>NUCLEOTIDE SEQUENCE [LARGE SCALE GENOMIC DNA]</scope>
    <source>
        <strain evidence="4">YIM 70093</strain>
    </source>
</reference>
<feature type="domain" description="HNH nuclease" evidence="3">
    <location>
        <begin position="335"/>
        <end position="387"/>
    </location>
</feature>
<comment type="similarity">
    <text evidence="1">Belongs to the Rv1128c/1148c/1588c/1702c/1945/3466 family.</text>
</comment>
<dbReference type="Pfam" id="PF01844">
    <property type="entry name" value="HNH"/>
    <property type="match status" value="1"/>
</dbReference>
<dbReference type="SMART" id="SM00507">
    <property type="entry name" value="HNHc"/>
    <property type="match status" value="1"/>
</dbReference>
<sequence>MAEPDTLPFAAIRGDLERLERAMSTKAAVDASFAWLADLHSAGRLVGSTRTVDYLTDGLGVSRGEAFSRLRQAEDLYAPPVEPTPDPGEDETDNGEARREAERRRERERRAQEEARRKSASAEKRRIIERELTHLSKHAVPGRLELLSQSLSEAERRDVQDLRAWVREQVRRANAAATQPDGKKDPFAALRKRRLRLSRPDADGGVRIDGYLPADMAALVRAAVNPRSGTSSVDDEDDKRTIDQRRADQLAHACRTFLNTKEPKVRGAGSVLISMTVDDIENMTLDSRFPTAGGDLLDPLALLRLGAADSDFVVLHDDRGQSLDVGRARRTANFYQRIALLASELVCTRPGCDNHGDECDVHHLVPWSMGGNTDIENLTILCPTHHALNRDERDGAGGLGHSERDPATGRAGFRAAGADELRFNDTVAQNRSAGAKIRGRKEAPPETGAPPGAGTADPPGPEPPGSPSPPIHGPDDPGLFDVPA</sequence>
<gene>
    <name evidence="4" type="ORF">A605_01265</name>
</gene>
<dbReference type="InterPro" id="IPR002711">
    <property type="entry name" value="HNH"/>
</dbReference>
<name>M1NP34_9CORY</name>